<dbReference type="OrthoDB" id="850414at2"/>
<feature type="compositionally biased region" description="Basic and acidic residues" evidence="1">
    <location>
        <begin position="190"/>
        <end position="229"/>
    </location>
</feature>
<proteinExistence type="predicted"/>
<organism evidence="2 3">
    <name type="scientific">Pontibacter diazotrophicus</name>
    <dbReference type="NCBI Taxonomy" id="1400979"/>
    <lineage>
        <taxon>Bacteria</taxon>
        <taxon>Pseudomonadati</taxon>
        <taxon>Bacteroidota</taxon>
        <taxon>Cytophagia</taxon>
        <taxon>Cytophagales</taxon>
        <taxon>Hymenobacteraceae</taxon>
        <taxon>Pontibacter</taxon>
    </lineage>
</organism>
<keyword evidence="3" id="KW-1185">Reference proteome</keyword>
<feature type="compositionally biased region" description="Basic and acidic residues" evidence="1">
    <location>
        <begin position="1"/>
        <end position="11"/>
    </location>
</feature>
<evidence type="ECO:0000313" key="2">
    <source>
        <dbReference type="EMBL" id="RDV16849.1"/>
    </source>
</evidence>
<evidence type="ECO:0000256" key="1">
    <source>
        <dbReference type="SAM" id="MobiDB-lite"/>
    </source>
</evidence>
<dbReference type="EMBL" id="QRGR01000003">
    <property type="protein sequence ID" value="RDV16849.1"/>
    <property type="molecule type" value="Genomic_DNA"/>
</dbReference>
<gene>
    <name evidence="2" type="ORF">DXT99_02220</name>
</gene>
<feature type="compositionally biased region" description="Polar residues" evidence="1">
    <location>
        <begin position="43"/>
        <end position="74"/>
    </location>
</feature>
<sequence>MRDTYRDDRGRGPRPLHGHHHGQNSDRGNYTRDSHFNRGYGDNSFSQYGDDTSFNSNADHSQMYPQGRFQSGGAQYSGEDHTNSGNFSQDNPYGMTFIEDEDRNTHRQYDARGDYSNQDYSDRTLGNNDHSDYRYGMADEKFGHDVRRGNDDGNWDRGSRGDYESYRRYEHGNRMYDNDYSTGFAGRNYARGEDHYGEDTRYSNLERWRGESDQRRDRYDDYMRDRDRR</sequence>
<accession>A0A3D8LHC6</accession>
<feature type="region of interest" description="Disordered" evidence="1">
    <location>
        <begin position="172"/>
        <end position="229"/>
    </location>
</feature>
<dbReference type="Proteomes" id="UP000256708">
    <property type="component" value="Unassembled WGS sequence"/>
</dbReference>
<comment type="caution">
    <text evidence="2">The sequence shown here is derived from an EMBL/GenBank/DDBJ whole genome shotgun (WGS) entry which is preliminary data.</text>
</comment>
<protein>
    <submittedName>
        <fullName evidence="2">Uncharacterized protein</fullName>
    </submittedName>
</protein>
<reference evidence="3" key="1">
    <citation type="submission" date="2018-08" db="EMBL/GenBank/DDBJ databases">
        <authorList>
            <person name="Liu Z.-W."/>
            <person name="Du Z.-J."/>
        </authorList>
    </citation>
    <scope>NUCLEOTIDE SEQUENCE [LARGE SCALE GENOMIC DNA]</scope>
    <source>
        <strain evidence="3">H4X</strain>
    </source>
</reference>
<evidence type="ECO:0000313" key="3">
    <source>
        <dbReference type="Proteomes" id="UP000256708"/>
    </source>
</evidence>
<feature type="region of interest" description="Disordered" evidence="1">
    <location>
        <begin position="144"/>
        <end position="163"/>
    </location>
</feature>
<feature type="compositionally biased region" description="Basic residues" evidence="1">
    <location>
        <begin position="12"/>
        <end position="22"/>
    </location>
</feature>
<feature type="region of interest" description="Disordered" evidence="1">
    <location>
        <begin position="1"/>
        <end position="96"/>
    </location>
</feature>
<dbReference type="AlphaFoldDB" id="A0A3D8LHC6"/>
<name>A0A3D8LHC6_9BACT</name>